<feature type="domain" description="ABC transporter" evidence="5">
    <location>
        <begin position="8"/>
        <end position="236"/>
    </location>
</feature>
<reference evidence="6 7" key="1">
    <citation type="submission" date="2020-07" db="EMBL/GenBank/DDBJ databases">
        <authorList>
            <person name="Feng H."/>
        </authorList>
    </citation>
    <scope>NUCLEOTIDE SEQUENCE [LARGE SCALE GENOMIC DNA]</scope>
    <source>
        <strain evidence="7">s-11</strain>
    </source>
</reference>
<dbReference type="PANTHER" id="PTHR43335:SF4">
    <property type="entry name" value="ABC TRANSPORTER, ATP-BINDING PROTEIN"/>
    <property type="match status" value="1"/>
</dbReference>
<evidence type="ECO:0000256" key="4">
    <source>
        <dbReference type="ARBA" id="ARBA00022840"/>
    </source>
</evidence>
<keyword evidence="7" id="KW-1185">Reference proteome</keyword>
<protein>
    <submittedName>
        <fullName evidence="6">ABC transporter ATP-binding protein</fullName>
    </submittedName>
</protein>
<dbReference type="InterPro" id="IPR003439">
    <property type="entry name" value="ABC_transporter-like_ATP-bd"/>
</dbReference>
<dbReference type="RefSeq" id="WP_052154157.1">
    <property type="nucleotide sequence ID" value="NZ_JACEIP010000013.1"/>
</dbReference>
<comment type="similarity">
    <text evidence="1">Belongs to the ABC transporter superfamily.</text>
</comment>
<evidence type="ECO:0000256" key="3">
    <source>
        <dbReference type="ARBA" id="ARBA00022741"/>
    </source>
</evidence>
<evidence type="ECO:0000313" key="7">
    <source>
        <dbReference type="Proteomes" id="UP000530514"/>
    </source>
</evidence>
<evidence type="ECO:0000256" key="2">
    <source>
        <dbReference type="ARBA" id="ARBA00022448"/>
    </source>
</evidence>
<dbReference type="InterPro" id="IPR003593">
    <property type="entry name" value="AAA+_ATPase"/>
</dbReference>
<dbReference type="GO" id="GO:0016887">
    <property type="term" value="F:ATP hydrolysis activity"/>
    <property type="evidence" value="ECO:0007669"/>
    <property type="project" value="InterPro"/>
</dbReference>
<dbReference type="InterPro" id="IPR017871">
    <property type="entry name" value="ABC_transporter-like_CS"/>
</dbReference>
<keyword evidence="2" id="KW-0813">Transport</keyword>
<proteinExistence type="inferred from homology"/>
<dbReference type="PROSITE" id="PS50893">
    <property type="entry name" value="ABC_TRANSPORTER_2"/>
    <property type="match status" value="1"/>
</dbReference>
<dbReference type="InterPro" id="IPR027417">
    <property type="entry name" value="P-loop_NTPase"/>
</dbReference>
<dbReference type="PROSITE" id="PS00211">
    <property type="entry name" value="ABC_TRANSPORTER_1"/>
    <property type="match status" value="1"/>
</dbReference>
<evidence type="ECO:0000259" key="5">
    <source>
        <dbReference type="PROSITE" id="PS50893"/>
    </source>
</evidence>
<dbReference type="OrthoDB" id="9804819at2"/>
<dbReference type="EMBL" id="JACEIP010000013">
    <property type="protein sequence ID" value="MBA4543220.1"/>
    <property type="molecule type" value="Genomic_DNA"/>
</dbReference>
<dbReference type="PANTHER" id="PTHR43335">
    <property type="entry name" value="ABC TRANSPORTER, ATP-BINDING PROTEIN"/>
    <property type="match status" value="1"/>
</dbReference>
<dbReference type="Gene3D" id="3.40.50.300">
    <property type="entry name" value="P-loop containing nucleotide triphosphate hydrolases"/>
    <property type="match status" value="1"/>
</dbReference>
<sequence length="291" mass="32423">MDKINNLVEFTKVSKKLGNKQVLNDINLTVASGEVVGIVGPNGCGKTTLLRLVTGLIYPDRGEVRVSGRAVRLGLIGELPASVGALIESPAFLPQLSGLKNLTILADIQQKINEQAVREAIKRVGLDPDNRKPVKSYSLGMRQRLGIAQAIMEKPNILLFDEPTNGLDQEGKILFSGIMKEQVEQGAAVMMVSHNKEEINRYCDRVFMIQNGTLHPVREQRDKSWLIITNNLSDLEHIYQQGLLLQITERVDGYPAGICKGKWKNRDEMMSFLTEIGVKTVDVREVENDYI</sequence>
<comment type="caution">
    <text evidence="6">The sequence shown here is derived from an EMBL/GenBank/DDBJ whole genome shotgun (WGS) entry which is preliminary data.</text>
</comment>
<dbReference type="SMART" id="SM00382">
    <property type="entry name" value="AAA"/>
    <property type="match status" value="1"/>
</dbReference>
<dbReference type="AlphaFoldDB" id="A0A7W1XAP4"/>
<name>A0A7W1XAP4_9BACL</name>
<evidence type="ECO:0000256" key="1">
    <source>
        <dbReference type="ARBA" id="ARBA00005417"/>
    </source>
</evidence>
<dbReference type="Pfam" id="PF00005">
    <property type="entry name" value="ABC_tran"/>
    <property type="match status" value="1"/>
</dbReference>
<keyword evidence="4 6" id="KW-0067">ATP-binding</keyword>
<gene>
    <name evidence="6" type="ORF">H1164_09950</name>
</gene>
<dbReference type="SUPFAM" id="SSF52540">
    <property type="entry name" value="P-loop containing nucleoside triphosphate hydrolases"/>
    <property type="match status" value="1"/>
</dbReference>
<dbReference type="GO" id="GO:0005524">
    <property type="term" value="F:ATP binding"/>
    <property type="evidence" value="ECO:0007669"/>
    <property type="project" value="UniProtKB-KW"/>
</dbReference>
<evidence type="ECO:0000313" key="6">
    <source>
        <dbReference type="EMBL" id="MBA4543220.1"/>
    </source>
</evidence>
<keyword evidence="3" id="KW-0547">Nucleotide-binding</keyword>
<organism evidence="6 7">
    <name type="scientific">Thermoactinomyces daqus</name>
    <dbReference type="NCBI Taxonomy" id="1329516"/>
    <lineage>
        <taxon>Bacteria</taxon>
        <taxon>Bacillati</taxon>
        <taxon>Bacillota</taxon>
        <taxon>Bacilli</taxon>
        <taxon>Bacillales</taxon>
        <taxon>Thermoactinomycetaceae</taxon>
        <taxon>Thermoactinomyces</taxon>
    </lineage>
</organism>
<dbReference type="Proteomes" id="UP000530514">
    <property type="component" value="Unassembled WGS sequence"/>
</dbReference>
<accession>A0A7W1XAP4</accession>